<dbReference type="Pfam" id="PF25872">
    <property type="entry name" value="HTH_77"/>
    <property type="match status" value="1"/>
</dbReference>
<dbReference type="InterPro" id="IPR036388">
    <property type="entry name" value="WH-like_DNA-bd_sf"/>
</dbReference>
<dbReference type="Proteomes" id="UP000603904">
    <property type="component" value="Unassembled WGS sequence"/>
</dbReference>
<dbReference type="SUPFAM" id="SSF48452">
    <property type="entry name" value="TPR-like"/>
    <property type="match status" value="1"/>
</dbReference>
<dbReference type="Pfam" id="PF00931">
    <property type="entry name" value="NB-ARC"/>
    <property type="match status" value="1"/>
</dbReference>
<accession>A0ABQ4G2N9</accession>
<dbReference type="SMART" id="SM00421">
    <property type="entry name" value="HTH_LUXR"/>
    <property type="match status" value="1"/>
</dbReference>
<protein>
    <submittedName>
        <fullName evidence="3">LuxR family transcriptional regulator</fullName>
    </submittedName>
</protein>
<dbReference type="PROSITE" id="PS50043">
    <property type="entry name" value="HTH_LUXR_2"/>
    <property type="match status" value="1"/>
</dbReference>
<dbReference type="SUPFAM" id="SSF52540">
    <property type="entry name" value="P-loop containing nucleoside triphosphate hydrolases"/>
    <property type="match status" value="1"/>
</dbReference>
<dbReference type="InterPro" id="IPR011990">
    <property type="entry name" value="TPR-like_helical_dom_sf"/>
</dbReference>
<proteinExistence type="predicted"/>
<name>A0ABQ4G2N9_9ACTN</name>
<reference evidence="3 4" key="1">
    <citation type="submission" date="2021-01" db="EMBL/GenBank/DDBJ databases">
        <title>Whole genome shotgun sequence of Microbispora corallina NBRC 16416.</title>
        <authorList>
            <person name="Komaki H."/>
            <person name="Tamura T."/>
        </authorList>
    </citation>
    <scope>NUCLEOTIDE SEQUENCE [LARGE SCALE GENOMIC DNA]</scope>
    <source>
        <strain evidence="3 4">NBRC 16416</strain>
    </source>
</reference>
<dbReference type="Gene3D" id="1.10.10.10">
    <property type="entry name" value="Winged helix-like DNA-binding domain superfamily/Winged helix DNA-binding domain"/>
    <property type="match status" value="1"/>
</dbReference>
<dbReference type="Gene3D" id="1.25.40.10">
    <property type="entry name" value="Tetratricopeptide repeat domain"/>
    <property type="match status" value="1"/>
</dbReference>
<organism evidence="3 4">
    <name type="scientific">Microbispora corallina</name>
    <dbReference type="NCBI Taxonomy" id="83302"/>
    <lineage>
        <taxon>Bacteria</taxon>
        <taxon>Bacillati</taxon>
        <taxon>Actinomycetota</taxon>
        <taxon>Actinomycetes</taxon>
        <taxon>Streptosporangiales</taxon>
        <taxon>Streptosporangiaceae</taxon>
        <taxon>Microbispora</taxon>
    </lineage>
</organism>
<dbReference type="PRINTS" id="PR00038">
    <property type="entry name" value="HTHLUXR"/>
</dbReference>
<comment type="caution">
    <text evidence="3">The sequence shown here is derived from an EMBL/GenBank/DDBJ whole genome shotgun (WGS) entry which is preliminary data.</text>
</comment>
<gene>
    <name evidence="3" type="ORF">Mco01_42940</name>
</gene>
<dbReference type="CDD" id="cd06170">
    <property type="entry name" value="LuxR_C_like"/>
    <property type="match status" value="1"/>
</dbReference>
<dbReference type="InterPro" id="IPR000792">
    <property type="entry name" value="Tscrpt_reg_LuxR_C"/>
</dbReference>
<dbReference type="Pfam" id="PF00196">
    <property type="entry name" value="GerE"/>
    <property type="match status" value="1"/>
</dbReference>
<dbReference type="PANTHER" id="PTHR47691:SF3">
    <property type="entry name" value="HTH-TYPE TRANSCRIPTIONAL REGULATOR RV0890C-RELATED"/>
    <property type="match status" value="1"/>
</dbReference>
<evidence type="ECO:0000256" key="1">
    <source>
        <dbReference type="SAM" id="MobiDB-lite"/>
    </source>
</evidence>
<sequence length="785" mass="86575">MTALAANVFGRGPSGLPAEVTSFVGRRHELAEVKRLLTGSHVVTLTGVGGVGKSRLALRVAMDVRRAFPGGVWLVELAELENPELLTQAVAEALDLEDYSPRPRTEVLLERLAGRSALIVLDNCEHLLTPCAVLVDTLVRALPDLRVLATSRQPLGIASEQTVDVAPLPFPAADDDPIPTDALSDCDAVRLFAERATAVLPDFALTDANREAVTAICRRLDGLPLAIELAAVRLRALSVDQVLERLDDRFRLLTAGSRAALPRQRTLRALIGWSYDLCTEQERLMWQRASVFSGGLDLEAAEDVCSGDGIARHDVLDLVTGLVEKSVLVREEQQGTVRYRLLDTIRHYGRERLAASGQEAALQRRHRDHFRRIAAAAHADRFGPEQAACLSRLQRENANLRMALEWSYGEPDEVETGLDMACDLLYHWITGRHISEGRRWIDRGLAVHVDPSPTRARALWSDAWLAILQDDPGPAGYVLEEGRHLAERLGLERDLAYVNLFSAQLAMRQGDPETAIKLYEEAAAAHRAHADPVGLVLTLVRLSMARSFRGDAEAAVGLAEEALAVCESHQEDWHRAYALMTLGIELRRQGDLRRAAELEKDSLRINRSVNDLFGTGVNLEVLAWIAADERRFQRAARLLGVLDTVWRAVGSALCGFGHLVRYHDECQARTAEVLGEPAFRTAVKRGTRLPYDEAIQYALQEEPPEAEAEGPAPAKGGRLPPLTRRETEIAELVARGLSNKDIASALVISQRTAEGHIEHILDKLGFKSRTQIATWLGERTRRDAS</sequence>
<dbReference type="InterPro" id="IPR058852">
    <property type="entry name" value="HTH_77"/>
</dbReference>
<dbReference type="EMBL" id="BOOC01000021">
    <property type="protein sequence ID" value="GIH41294.1"/>
    <property type="molecule type" value="Genomic_DNA"/>
</dbReference>
<keyword evidence="4" id="KW-1185">Reference proteome</keyword>
<dbReference type="InterPro" id="IPR016032">
    <property type="entry name" value="Sig_transdc_resp-reg_C-effctor"/>
</dbReference>
<evidence type="ECO:0000259" key="2">
    <source>
        <dbReference type="PROSITE" id="PS50043"/>
    </source>
</evidence>
<evidence type="ECO:0000313" key="3">
    <source>
        <dbReference type="EMBL" id="GIH41294.1"/>
    </source>
</evidence>
<evidence type="ECO:0000313" key="4">
    <source>
        <dbReference type="Proteomes" id="UP000603904"/>
    </source>
</evidence>
<feature type="domain" description="HTH luxR-type" evidence="2">
    <location>
        <begin position="715"/>
        <end position="780"/>
    </location>
</feature>
<dbReference type="RefSeq" id="WP_204058643.1">
    <property type="nucleotide sequence ID" value="NZ_BAAAGP010000012.1"/>
</dbReference>
<dbReference type="Gene3D" id="3.40.50.300">
    <property type="entry name" value="P-loop containing nucleotide triphosphate hydrolases"/>
    <property type="match status" value="1"/>
</dbReference>
<dbReference type="InterPro" id="IPR002182">
    <property type="entry name" value="NB-ARC"/>
</dbReference>
<dbReference type="PANTHER" id="PTHR47691">
    <property type="entry name" value="REGULATOR-RELATED"/>
    <property type="match status" value="1"/>
</dbReference>
<dbReference type="SUPFAM" id="SSF46894">
    <property type="entry name" value="C-terminal effector domain of the bipartite response regulators"/>
    <property type="match status" value="1"/>
</dbReference>
<dbReference type="InterPro" id="IPR027417">
    <property type="entry name" value="P-loop_NTPase"/>
</dbReference>
<dbReference type="PRINTS" id="PR00364">
    <property type="entry name" value="DISEASERSIST"/>
</dbReference>
<feature type="region of interest" description="Disordered" evidence="1">
    <location>
        <begin position="701"/>
        <end position="721"/>
    </location>
</feature>